<sequence length="194" mass="22539">MKKEILEALECSMERIDNPYPINKEADFQSVLFGELYKALPEAIVRFEHILQHDYQSYCLRGRSTANRKSRVDLHIQTPSKVIVIELKYFKGASKEDCTDMLADLAKVERIVESGEADEGFCIQLVKEGVIVRLPKGPVEAKPYKKEVGRWDYNFEIKEQYEIIPKLHANGRSLIVHHVQRICTQQRFKTDSQR</sequence>
<accession>A0ABW9GXF4</accession>
<reference evidence="1 2" key="1">
    <citation type="submission" date="2024-09" db="EMBL/GenBank/DDBJ databases">
        <title>Aeromonas strains Genome sequencing and assembly.</title>
        <authorList>
            <person name="Hu X."/>
            <person name="Tang B."/>
        </authorList>
    </citation>
    <scope>NUCLEOTIDE SEQUENCE [LARGE SCALE GENOMIC DNA]</scope>
    <source>
        <strain evidence="1 2">NB23SCDHY001</strain>
    </source>
</reference>
<protein>
    <submittedName>
        <fullName evidence="1">Uncharacterized protein</fullName>
    </submittedName>
</protein>
<keyword evidence="2" id="KW-1185">Reference proteome</keyword>
<evidence type="ECO:0000313" key="1">
    <source>
        <dbReference type="EMBL" id="MFM4894918.1"/>
    </source>
</evidence>
<organism evidence="1 2">
    <name type="scientific">Aeromonas bivalvium</name>
    <dbReference type="NCBI Taxonomy" id="440079"/>
    <lineage>
        <taxon>Bacteria</taxon>
        <taxon>Pseudomonadati</taxon>
        <taxon>Pseudomonadota</taxon>
        <taxon>Gammaproteobacteria</taxon>
        <taxon>Aeromonadales</taxon>
        <taxon>Aeromonadaceae</taxon>
        <taxon>Aeromonas</taxon>
    </lineage>
</organism>
<dbReference type="Proteomes" id="UP001630969">
    <property type="component" value="Unassembled WGS sequence"/>
</dbReference>
<dbReference type="EMBL" id="JBGXBU010000012">
    <property type="protein sequence ID" value="MFM4894918.1"/>
    <property type="molecule type" value="Genomic_DNA"/>
</dbReference>
<gene>
    <name evidence="1" type="ORF">ACEUDJ_18920</name>
</gene>
<evidence type="ECO:0000313" key="2">
    <source>
        <dbReference type="Proteomes" id="UP001630969"/>
    </source>
</evidence>
<comment type="caution">
    <text evidence="1">The sequence shown here is derived from an EMBL/GenBank/DDBJ whole genome shotgun (WGS) entry which is preliminary data.</text>
</comment>
<proteinExistence type="predicted"/>
<dbReference type="GeneID" id="97222238"/>
<name>A0ABW9GXF4_9GAMM</name>
<dbReference type="RefSeq" id="WP_408791858.1">
    <property type="nucleotide sequence ID" value="NZ_JBGXBU010000012.1"/>
</dbReference>